<keyword evidence="5 16" id="KW-0963">Cytoplasm</keyword>
<evidence type="ECO:0000256" key="12">
    <source>
        <dbReference type="ARBA" id="ARBA00023002"/>
    </source>
</evidence>
<evidence type="ECO:0000256" key="4">
    <source>
        <dbReference type="ARBA" id="ARBA00004752"/>
    </source>
</evidence>
<keyword evidence="6 16" id="KW-0132">Cell division</keyword>
<comment type="subcellular location">
    <subcellularLocation>
        <location evidence="3 16">Cytoplasm</location>
    </subcellularLocation>
</comment>
<evidence type="ECO:0000256" key="3">
    <source>
        <dbReference type="ARBA" id="ARBA00004496"/>
    </source>
</evidence>
<reference evidence="18 19" key="1">
    <citation type="submission" date="2014-09" db="EMBL/GenBank/DDBJ databases">
        <title>Genome sequencing and annotation of Bacillus Okhensis strain Kh10-101T.</title>
        <authorList>
            <person name="Prakash J.S."/>
        </authorList>
    </citation>
    <scope>NUCLEOTIDE SEQUENCE [LARGE SCALE GENOMIC DNA]</scope>
    <source>
        <strain evidence="19">Kh10-101T</strain>
    </source>
</reference>
<evidence type="ECO:0000256" key="7">
    <source>
        <dbReference type="ARBA" id="ARBA00022630"/>
    </source>
</evidence>
<organism evidence="18 19">
    <name type="scientific">Halalkalibacter okhensis</name>
    <dbReference type="NCBI Taxonomy" id="333138"/>
    <lineage>
        <taxon>Bacteria</taxon>
        <taxon>Bacillati</taxon>
        <taxon>Bacillota</taxon>
        <taxon>Bacilli</taxon>
        <taxon>Bacillales</taxon>
        <taxon>Bacillaceae</taxon>
        <taxon>Halalkalibacter</taxon>
    </lineage>
</organism>
<comment type="pathway">
    <text evidence="4 16">Cell wall biogenesis; peptidoglycan biosynthesis.</text>
</comment>
<evidence type="ECO:0000256" key="5">
    <source>
        <dbReference type="ARBA" id="ARBA00022490"/>
    </source>
</evidence>
<evidence type="ECO:0000256" key="11">
    <source>
        <dbReference type="ARBA" id="ARBA00022984"/>
    </source>
</evidence>
<dbReference type="SUPFAM" id="SSF56194">
    <property type="entry name" value="Uridine diphospho-N-Acetylenolpyruvylglucosamine reductase, MurB, C-terminal domain"/>
    <property type="match status" value="1"/>
</dbReference>
<dbReference type="GO" id="GO:0008360">
    <property type="term" value="P:regulation of cell shape"/>
    <property type="evidence" value="ECO:0007669"/>
    <property type="project" value="UniProtKB-KW"/>
</dbReference>
<evidence type="ECO:0000256" key="8">
    <source>
        <dbReference type="ARBA" id="ARBA00022827"/>
    </source>
</evidence>
<dbReference type="UniPathway" id="UPA00219"/>
<dbReference type="PROSITE" id="PS51387">
    <property type="entry name" value="FAD_PCMH"/>
    <property type="match status" value="1"/>
</dbReference>
<dbReference type="InterPro" id="IPR036318">
    <property type="entry name" value="FAD-bd_PCMH-like_sf"/>
</dbReference>
<evidence type="ECO:0000259" key="17">
    <source>
        <dbReference type="PROSITE" id="PS51387"/>
    </source>
</evidence>
<evidence type="ECO:0000256" key="6">
    <source>
        <dbReference type="ARBA" id="ARBA00022618"/>
    </source>
</evidence>
<dbReference type="EC" id="1.3.1.98" evidence="16"/>
<dbReference type="OrthoDB" id="9804753at2"/>
<feature type="active site" evidence="16">
    <location>
        <position position="294"/>
    </location>
</feature>
<name>A0A0B0IIT8_9BACI</name>
<dbReference type="NCBIfam" id="TIGR00179">
    <property type="entry name" value="murB"/>
    <property type="match status" value="1"/>
</dbReference>
<keyword evidence="8 16" id="KW-0274">FAD</keyword>
<dbReference type="PANTHER" id="PTHR21071">
    <property type="entry name" value="UDP-N-ACETYLENOLPYRUVOYLGLUCOSAMINE REDUCTASE"/>
    <property type="match status" value="1"/>
</dbReference>
<keyword evidence="14 16" id="KW-0961">Cell wall biogenesis/degradation</keyword>
<dbReference type="HAMAP" id="MF_00037">
    <property type="entry name" value="MurB"/>
    <property type="match status" value="1"/>
</dbReference>
<dbReference type="EMBL" id="JRJU01000006">
    <property type="protein sequence ID" value="KHF40777.1"/>
    <property type="molecule type" value="Genomic_DNA"/>
</dbReference>
<dbReference type="PANTHER" id="PTHR21071:SF5">
    <property type="entry name" value="UDP-N-ACETYLENOLPYRUVOYLGLUCOSAMINE REDUCTASE"/>
    <property type="match status" value="1"/>
</dbReference>
<dbReference type="GO" id="GO:0009252">
    <property type="term" value="P:peptidoglycan biosynthetic process"/>
    <property type="evidence" value="ECO:0007669"/>
    <property type="project" value="UniProtKB-UniRule"/>
</dbReference>
<dbReference type="InterPro" id="IPR036635">
    <property type="entry name" value="MurB_C_sf"/>
</dbReference>
<dbReference type="InterPro" id="IPR016166">
    <property type="entry name" value="FAD-bd_PCMH"/>
</dbReference>
<comment type="cofactor">
    <cofactor evidence="1 16">
        <name>FAD</name>
        <dbReference type="ChEBI" id="CHEBI:57692"/>
    </cofactor>
</comment>
<keyword evidence="12 16" id="KW-0560">Oxidoreductase</keyword>
<evidence type="ECO:0000256" key="15">
    <source>
        <dbReference type="ARBA" id="ARBA00048914"/>
    </source>
</evidence>
<keyword evidence="9 16" id="KW-0521">NADP</keyword>
<keyword evidence="19" id="KW-1185">Reference proteome</keyword>
<dbReference type="Pfam" id="PF02873">
    <property type="entry name" value="MurB_C"/>
    <property type="match status" value="1"/>
</dbReference>
<dbReference type="RefSeq" id="WP_034627237.1">
    <property type="nucleotide sequence ID" value="NZ_JRJU01000006.1"/>
</dbReference>
<evidence type="ECO:0000256" key="13">
    <source>
        <dbReference type="ARBA" id="ARBA00023306"/>
    </source>
</evidence>
<comment type="catalytic activity">
    <reaction evidence="15 16">
        <text>UDP-N-acetyl-alpha-D-muramate + NADP(+) = UDP-N-acetyl-3-O-(1-carboxyvinyl)-alpha-D-glucosamine + NADPH + H(+)</text>
        <dbReference type="Rhea" id="RHEA:12248"/>
        <dbReference type="ChEBI" id="CHEBI:15378"/>
        <dbReference type="ChEBI" id="CHEBI:57783"/>
        <dbReference type="ChEBI" id="CHEBI:58349"/>
        <dbReference type="ChEBI" id="CHEBI:68483"/>
        <dbReference type="ChEBI" id="CHEBI:70757"/>
        <dbReference type="EC" id="1.3.1.98"/>
    </reaction>
</comment>
<comment type="caution">
    <text evidence="18">The sequence shown here is derived from an EMBL/GenBank/DDBJ whole genome shotgun (WGS) entry which is preliminary data.</text>
</comment>
<dbReference type="InterPro" id="IPR003170">
    <property type="entry name" value="MurB"/>
</dbReference>
<feature type="active site" description="Proton donor" evidence="16">
    <location>
        <position position="224"/>
    </location>
</feature>
<dbReference type="InterPro" id="IPR016169">
    <property type="entry name" value="FAD-bd_PCMH_sub2"/>
</dbReference>
<evidence type="ECO:0000313" key="19">
    <source>
        <dbReference type="Proteomes" id="UP000030832"/>
    </source>
</evidence>
<evidence type="ECO:0000256" key="10">
    <source>
        <dbReference type="ARBA" id="ARBA00022960"/>
    </source>
</evidence>
<evidence type="ECO:0000256" key="9">
    <source>
        <dbReference type="ARBA" id="ARBA00022857"/>
    </source>
</evidence>
<proteinExistence type="inferred from homology"/>
<dbReference type="InterPro" id="IPR011601">
    <property type="entry name" value="MurB_C"/>
</dbReference>
<evidence type="ECO:0000313" key="18">
    <source>
        <dbReference type="EMBL" id="KHF40777.1"/>
    </source>
</evidence>
<dbReference type="Gene3D" id="3.90.78.10">
    <property type="entry name" value="UDP-N-acetylenolpyruvoylglucosamine reductase, C-terminal domain"/>
    <property type="match status" value="1"/>
</dbReference>
<dbReference type="GO" id="GO:0005829">
    <property type="term" value="C:cytosol"/>
    <property type="evidence" value="ECO:0007669"/>
    <property type="project" value="TreeGrafter"/>
</dbReference>
<dbReference type="GO" id="GO:0071555">
    <property type="term" value="P:cell wall organization"/>
    <property type="evidence" value="ECO:0007669"/>
    <property type="project" value="UniProtKB-KW"/>
</dbReference>
<feature type="domain" description="FAD-binding PCMH-type" evidence="17">
    <location>
        <begin position="29"/>
        <end position="195"/>
    </location>
</feature>
<dbReference type="Gene3D" id="3.30.465.10">
    <property type="match status" value="1"/>
</dbReference>
<sequence length="305" mass="33695">MKHFIETIQKENIGVVKEREPLSNHTTWKIGGPADVLIEPDSLESLQRLMQIISMHDLPWRVIGRGSNLLVADEGIEGIVIKLGKGLDDLEINGETIRVGGGYPLIKLATIISREGLSGLEFAGGIPGSVGGAVFMNAGAHGSDISNILKEALVLYSNGRLEWMKGKDMGFSYRTSRLQEEKGICVEAIFQLEKGKKEDIVKHMQANKDYRRESQPWKHPTCGSVFRNPLPNYAGQLIEEAGLKGFQIGGAQISTMHANFIVNVDGAKAEDVMNLIKHVKETIKSKHNIDIETEVEMIGRQKENE</sequence>
<keyword evidence="7 16" id="KW-0285">Flavoprotein</keyword>
<dbReference type="InterPro" id="IPR016167">
    <property type="entry name" value="FAD-bd_PCMH_sub1"/>
</dbReference>
<dbReference type="AlphaFoldDB" id="A0A0B0IIT8"/>
<evidence type="ECO:0000256" key="14">
    <source>
        <dbReference type="ARBA" id="ARBA00023316"/>
    </source>
</evidence>
<comment type="function">
    <text evidence="2 16">Cell wall formation.</text>
</comment>
<dbReference type="Proteomes" id="UP000030832">
    <property type="component" value="Unassembled WGS sequence"/>
</dbReference>
<keyword evidence="10 16" id="KW-0133">Cell shape</keyword>
<protein>
    <recommendedName>
        <fullName evidence="16">UDP-N-acetylenolpyruvoylglucosamine reductase</fullName>
        <ecNumber evidence="16">1.3.1.98</ecNumber>
    </recommendedName>
    <alternativeName>
        <fullName evidence="16">UDP-N-acetylmuramate dehydrogenase</fullName>
    </alternativeName>
</protein>
<evidence type="ECO:0000256" key="1">
    <source>
        <dbReference type="ARBA" id="ARBA00001974"/>
    </source>
</evidence>
<evidence type="ECO:0000256" key="16">
    <source>
        <dbReference type="HAMAP-Rule" id="MF_00037"/>
    </source>
</evidence>
<dbReference type="eggNOG" id="COG0812">
    <property type="taxonomic scope" value="Bacteria"/>
</dbReference>
<keyword evidence="11 16" id="KW-0573">Peptidoglycan synthesis</keyword>
<evidence type="ECO:0000256" key="2">
    <source>
        <dbReference type="ARBA" id="ARBA00003921"/>
    </source>
</evidence>
<accession>A0A0B0IIT8</accession>
<gene>
    <name evidence="16" type="primary">murB</name>
    <name evidence="18" type="ORF">LQ50_06685</name>
</gene>
<keyword evidence="13 16" id="KW-0131">Cell cycle</keyword>
<dbReference type="SUPFAM" id="SSF56176">
    <property type="entry name" value="FAD-binding/transporter-associated domain-like"/>
    <property type="match status" value="1"/>
</dbReference>
<dbReference type="GO" id="GO:0051301">
    <property type="term" value="P:cell division"/>
    <property type="evidence" value="ECO:0007669"/>
    <property type="project" value="UniProtKB-KW"/>
</dbReference>
<comment type="similarity">
    <text evidence="16">Belongs to the MurB family.</text>
</comment>
<dbReference type="GO" id="GO:0008762">
    <property type="term" value="F:UDP-N-acetylmuramate dehydrogenase activity"/>
    <property type="evidence" value="ECO:0007669"/>
    <property type="project" value="UniProtKB-UniRule"/>
</dbReference>
<dbReference type="GO" id="GO:0071949">
    <property type="term" value="F:FAD binding"/>
    <property type="evidence" value="ECO:0007669"/>
    <property type="project" value="InterPro"/>
</dbReference>
<feature type="active site" evidence="16">
    <location>
        <position position="174"/>
    </location>
</feature>
<dbReference type="STRING" id="333138.LQ50_06685"/>
<dbReference type="Pfam" id="PF01565">
    <property type="entry name" value="FAD_binding_4"/>
    <property type="match status" value="1"/>
</dbReference>
<dbReference type="InterPro" id="IPR006094">
    <property type="entry name" value="Oxid_FAD_bind_N"/>
</dbReference>
<dbReference type="NCBIfam" id="NF010480">
    <property type="entry name" value="PRK13905.1"/>
    <property type="match status" value="1"/>
</dbReference>
<dbReference type="Gene3D" id="3.30.43.10">
    <property type="entry name" value="Uridine Diphospho-n-acetylenolpyruvylglucosamine Reductase, domain 2"/>
    <property type="match status" value="1"/>
</dbReference>